<sequence>MKKKVNYCSLTPDFPKQAFVSLIFISDGKEIVKIYPLRTLFSSEFEVSQDLNNLTKRPEFKDSRLKIEDRTILIPIYFHSHFFLKKEFWKKPDYHLEEERRLDSFLKVHSNHQFYKILILPQEYKKKNWIFYVSLPFYLNTDLKTIENFMLGADEPVELRAKYAAFYTAGKPMRFDRITRKIDDPDNAIVAFN</sequence>
<accession>A0A1F7I987</accession>
<dbReference type="Proteomes" id="UP000179270">
    <property type="component" value="Unassembled WGS sequence"/>
</dbReference>
<dbReference type="AlphaFoldDB" id="A0A1F7I987"/>
<protein>
    <submittedName>
        <fullName evidence="1">Uncharacterized protein</fullName>
    </submittedName>
</protein>
<gene>
    <name evidence="1" type="ORF">A3A74_07860</name>
</gene>
<proteinExistence type="predicted"/>
<reference evidence="1 2" key="1">
    <citation type="journal article" date="2016" name="Nat. Commun.">
        <title>Thousands of microbial genomes shed light on interconnected biogeochemical processes in an aquifer system.</title>
        <authorList>
            <person name="Anantharaman K."/>
            <person name="Brown C.T."/>
            <person name="Hug L.A."/>
            <person name="Sharon I."/>
            <person name="Castelle C.J."/>
            <person name="Probst A.J."/>
            <person name="Thomas B.C."/>
            <person name="Singh A."/>
            <person name="Wilkins M.J."/>
            <person name="Karaoz U."/>
            <person name="Brodie E.L."/>
            <person name="Williams K.H."/>
            <person name="Hubbard S.S."/>
            <person name="Banfield J.F."/>
        </authorList>
    </citation>
    <scope>NUCLEOTIDE SEQUENCE [LARGE SCALE GENOMIC DNA]</scope>
</reference>
<organism evidence="1 2">
    <name type="scientific">Candidatus Roizmanbacteria bacterium RIFCSPLOWO2_01_FULL_35_13</name>
    <dbReference type="NCBI Taxonomy" id="1802055"/>
    <lineage>
        <taxon>Bacteria</taxon>
        <taxon>Candidatus Roizmaniibacteriota</taxon>
    </lineage>
</organism>
<comment type="caution">
    <text evidence="1">The sequence shown here is derived from an EMBL/GenBank/DDBJ whole genome shotgun (WGS) entry which is preliminary data.</text>
</comment>
<dbReference type="EMBL" id="MGAF01000041">
    <property type="protein sequence ID" value="OGK39935.1"/>
    <property type="molecule type" value="Genomic_DNA"/>
</dbReference>
<name>A0A1F7I987_9BACT</name>
<evidence type="ECO:0000313" key="1">
    <source>
        <dbReference type="EMBL" id="OGK39935.1"/>
    </source>
</evidence>
<evidence type="ECO:0000313" key="2">
    <source>
        <dbReference type="Proteomes" id="UP000179270"/>
    </source>
</evidence>